<dbReference type="Proteomes" id="UP000257039">
    <property type="component" value="Unassembled WGS sequence"/>
</dbReference>
<evidence type="ECO:0000313" key="3">
    <source>
        <dbReference type="Proteomes" id="UP000257039"/>
    </source>
</evidence>
<dbReference type="PANTHER" id="PTHR43736:SF4">
    <property type="entry name" value="SLR1690 PROTEIN"/>
    <property type="match status" value="1"/>
</dbReference>
<reference evidence="2 3" key="1">
    <citation type="submission" date="2017-04" db="EMBL/GenBank/DDBJ databases">
        <title>Draft genome sequence of Zooshikella ganghwensis VG4 isolated from Red Sea sediments.</title>
        <authorList>
            <person name="Rehman Z."/>
            <person name="Alam I."/>
            <person name="Kamau A."/>
            <person name="Bajic V."/>
            <person name="Leiknes T."/>
        </authorList>
    </citation>
    <scope>NUCLEOTIDE SEQUENCE [LARGE SCALE GENOMIC DNA]</scope>
    <source>
        <strain evidence="2 3">VG4</strain>
    </source>
</reference>
<dbReference type="InterPro" id="IPR036388">
    <property type="entry name" value="WH-like_DNA-bd_sf"/>
</dbReference>
<dbReference type="Gene3D" id="3.90.79.10">
    <property type="entry name" value="Nucleoside Triphosphate Pyrophosphohydrolase"/>
    <property type="match status" value="1"/>
</dbReference>
<organism evidence="2 3">
    <name type="scientific">Zooshikella ganghwensis</name>
    <dbReference type="NCBI Taxonomy" id="202772"/>
    <lineage>
        <taxon>Bacteria</taxon>
        <taxon>Pseudomonadati</taxon>
        <taxon>Pseudomonadota</taxon>
        <taxon>Gammaproteobacteria</taxon>
        <taxon>Oceanospirillales</taxon>
        <taxon>Zooshikellaceae</taxon>
        <taxon>Zooshikella</taxon>
    </lineage>
</organism>
<name>A0A4P9VU90_9GAMM</name>
<keyword evidence="2" id="KW-0378">Hydrolase</keyword>
<accession>A0A4P9VU90</accession>
<dbReference type="AlphaFoldDB" id="A0A4P9VU90"/>
<comment type="caution">
    <text evidence="2">The sequence shown here is derived from an EMBL/GenBank/DDBJ whole genome shotgun (WGS) entry which is preliminary data.</text>
</comment>
<sequence length="240" mass="27809">MISEEEYLQQYNINHYTTPLCSVDVVIFRLHNQQLQVLTCARKQHPHIGQLGLPGGFIDIDQDKDLDATAHRKLHEKTGMRAPYLEQVGTVGNPQRDPRGWSVTVIYYALLPGTDIQQQTEDVRWCNIIGDSVTEQLAFDHNHLISQALERLRNKIQYTSLPVYLLPEEFTLADIRDVFAAILKKAPPMRSIRNRFLHEDLLEDTGKKRYGSNRPAALYRLKKTAKAHFYNRLYHTTQQE</sequence>
<dbReference type="EMBL" id="NDXW01000001">
    <property type="protein sequence ID" value="RDH46796.1"/>
    <property type="molecule type" value="Genomic_DNA"/>
</dbReference>
<keyword evidence="3" id="KW-1185">Reference proteome</keyword>
<dbReference type="InterPro" id="IPR000086">
    <property type="entry name" value="NUDIX_hydrolase_dom"/>
</dbReference>
<evidence type="ECO:0000313" key="2">
    <source>
        <dbReference type="EMBL" id="RDH46796.1"/>
    </source>
</evidence>
<dbReference type="InterPro" id="IPR015797">
    <property type="entry name" value="NUDIX_hydrolase-like_dom_sf"/>
</dbReference>
<dbReference type="Pfam" id="PF00293">
    <property type="entry name" value="NUDIX"/>
    <property type="match status" value="1"/>
</dbReference>
<dbReference type="Pfam" id="PF21906">
    <property type="entry name" value="WHD_NrtR"/>
    <property type="match status" value="1"/>
</dbReference>
<dbReference type="SUPFAM" id="SSF55811">
    <property type="entry name" value="Nudix"/>
    <property type="match status" value="1"/>
</dbReference>
<dbReference type="PROSITE" id="PS51462">
    <property type="entry name" value="NUDIX"/>
    <property type="match status" value="1"/>
</dbReference>
<protein>
    <submittedName>
        <fullName evidence="2">NUDIX hydrolase</fullName>
    </submittedName>
</protein>
<gene>
    <name evidence="2" type="ORF">B9G39_18930</name>
</gene>
<dbReference type="InterPro" id="IPR036390">
    <property type="entry name" value="WH_DNA-bd_sf"/>
</dbReference>
<dbReference type="SUPFAM" id="SSF46785">
    <property type="entry name" value="Winged helix' DNA-binding domain"/>
    <property type="match status" value="1"/>
</dbReference>
<feature type="domain" description="Nudix hydrolase" evidence="1">
    <location>
        <begin position="18"/>
        <end position="169"/>
    </location>
</feature>
<dbReference type="CDD" id="cd18873">
    <property type="entry name" value="NUDIX_NadM_like"/>
    <property type="match status" value="1"/>
</dbReference>
<proteinExistence type="predicted"/>
<evidence type="ECO:0000259" key="1">
    <source>
        <dbReference type="PROSITE" id="PS51462"/>
    </source>
</evidence>
<dbReference type="Gene3D" id="1.10.10.10">
    <property type="entry name" value="Winged helix-like DNA-binding domain superfamily/Winged helix DNA-binding domain"/>
    <property type="match status" value="1"/>
</dbReference>
<dbReference type="InterPro" id="IPR054105">
    <property type="entry name" value="WHD_NrtR"/>
</dbReference>
<dbReference type="GO" id="GO:0016787">
    <property type="term" value="F:hydrolase activity"/>
    <property type="evidence" value="ECO:0007669"/>
    <property type="project" value="UniProtKB-KW"/>
</dbReference>
<dbReference type="PANTHER" id="PTHR43736">
    <property type="entry name" value="ADP-RIBOSE PYROPHOSPHATASE"/>
    <property type="match status" value="1"/>
</dbReference>